<dbReference type="GO" id="GO:0009693">
    <property type="term" value="P:ethylene biosynthetic process"/>
    <property type="evidence" value="ECO:0007669"/>
    <property type="project" value="UniProtKB-UniPathway"/>
</dbReference>
<dbReference type="EC" id="1.14.20.7" evidence="4"/>
<dbReference type="AlphaFoldDB" id="W5YR19"/>
<dbReference type="Pfam" id="PF03171">
    <property type="entry name" value="2OG-FeII_Oxy"/>
    <property type="match status" value="1"/>
</dbReference>
<evidence type="ECO:0000256" key="15">
    <source>
        <dbReference type="RuleBase" id="RU003682"/>
    </source>
</evidence>
<dbReference type="Gene3D" id="2.60.120.330">
    <property type="entry name" value="B-lactam Antibiotic, Isopenicillin N Synthase, Chain"/>
    <property type="match status" value="1"/>
</dbReference>
<dbReference type="InterPro" id="IPR026992">
    <property type="entry name" value="DIOX_N"/>
</dbReference>
<evidence type="ECO:0000256" key="13">
    <source>
        <dbReference type="ARBA" id="ARBA00047725"/>
    </source>
</evidence>
<proteinExistence type="inferred from homology"/>
<evidence type="ECO:0000256" key="6">
    <source>
        <dbReference type="ARBA" id="ARBA00019045"/>
    </source>
</evidence>
<dbReference type="GO" id="GO:0046872">
    <property type="term" value="F:metal ion binding"/>
    <property type="evidence" value="ECO:0007669"/>
    <property type="project" value="UniProtKB-KW"/>
</dbReference>
<dbReference type="InterPro" id="IPR050231">
    <property type="entry name" value="Iron_ascorbate_oxido_reductase"/>
</dbReference>
<evidence type="ECO:0000259" key="16">
    <source>
        <dbReference type="PROSITE" id="PS51471"/>
    </source>
</evidence>
<comment type="catalytic activity">
    <reaction evidence="14">
        <text>L-arginine + 2-oxoglutarate + O2 = guanidine + L-glutamate 5-semialdehyde + succinate + CO2</text>
        <dbReference type="Rhea" id="RHEA:31535"/>
        <dbReference type="ChEBI" id="CHEBI:15379"/>
        <dbReference type="ChEBI" id="CHEBI:16526"/>
        <dbReference type="ChEBI" id="CHEBI:16810"/>
        <dbReference type="ChEBI" id="CHEBI:30031"/>
        <dbReference type="ChEBI" id="CHEBI:30087"/>
        <dbReference type="ChEBI" id="CHEBI:32682"/>
        <dbReference type="ChEBI" id="CHEBI:58066"/>
        <dbReference type="EC" id="1.14.20.7"/>
    </reaction>
</comment>
<dbReference type="KEGG" id="msr:AU15_11540"/>
<dbReference type="Proteomes" id="UP000035081">
    <property type="component" value="Chromosome"/>
</dbReference>
<accession>W5YR19</accession>
<gene>
    <name evidence="17" type="ORF">AU15_11540</name>
</gene>
<evidence type="ECO:0000256" key="7">
    <source>
        <dbReference type="ARBA" id="ARBA00022666"/>
    </source>
</evidence>
<dbReference type="SUPFAM" id="SSF51197">
    <property type="entry name" value="Clavaminate synthase-like"/>
    <property type="match status" value="1"/>
</dbReference>
<evidence type="ECO:0000256" key="12">
    <source>
        <dbReference type="ARBA" id="ARBA00031282"/>
    </source>
</evidence>
<evidence type="ECO:0000256" key="14">
    <source>
        <dbReference type="ARBA" id="ARBA00049359"/>
    </source>
</evidence>
<dbReference type="PRINTS" id="PR00682">
    <property type="entry name" value="IPNSYNTHASE"/>
</dbReference>
<protein>
    <recommendedName>
        <fullName evidence="6">2-oxoglutarate-dependent ethylene/succinate-forming enzyme</fullName>
        <ecNumber evidence="5">1.13.12.19</ecNumber>
        <ecNumber evidence="4">1.14.20.7</ecNumber>
    </recommendedName>
    <alternativeName>
        <fullName evidence="11">2-oxoglutarate dioxygenase (ethylene-forming)</fullName>
    </alternativeName>
    <alternativeName>
        <fullName evidence="12">2-oxoglutarate/L-arginine monooxygenase/decarboxylase (succinate-forming)</fullName>
    </alternativeName>
</protein>
<dbReference type="FunFam" id="2.60.120.330:FF:000006">
    <property type="entry name" value="2-oxoglutarate-Fe(II) type oxidoreductase hxnY"/>
    <property type="match status" value="1"/>
</dbReference>
<dbReference type="Pfam" id="PF14226">
    <property type="entry name" value="DIOX_N"/>
    <property type="match status" value="1"/>
</dbReference>
<comment type="cofactor">
    <cofactor evidence="1">
        <name>Fe(2+)</name>
        <dbReference type="ChEBI" id="CHEBI:29033"/>
    </cofactor>
</comment>
<dbReference type="InterPro" id="IPR005123">
    <property type="entry name" value="Oxoglu/Fe-dep_dioxygenase_dom"/>
</dbReference>
<dbReference type="GO" id="GO:0102276">
    <property type="term" value="F:2-oxoglutarate oxygenase/decarboxylase (ethylene-forming) activity"/>
    <property type="evidence" value="ECO:0007669"/>
    <property type="project" value="UniProtKB-EC"/>
</dbReference>
<evidence type="ECO:0000256" key="4">
    <source>
        <dbReference type="ARBA" id="ARBA00012293"/>
    </source>
</evidence>
<keyword evidence="8 15" id="KW-0479">Metal-binding</keyword>
<comment type="pathway">
    <text evidence="2">Alkene biosynthesis; ethylene biosynthesis via 2-oxoglutarate.</text>
</comment>
<evidence type="ECO:0000256" key="11">
    <source>
        <dbReference type="ARBA" id="ARBA00031011"/>
    </source>
</evidence>
<feature type="domain" description="Fe2OG dioxygenase" evidence="16">
    <location>
        <begin position="190"/>
        <end position="294"/>
    </location>
</feature>
<evidence type="ECO:0000256" key="10">
    <source>
        <dbReference type="ARBA" id="ARBA00023004"/>
    </source>
</evidence>
<organism evidence="17 18">
    <name type="scientific">Marinobacter salarius</name>
    <dbReference type="NCBI Taxonomy" id="1420917"/>
    <lineage>
        <taxon>Bacteria</taxon>
        <taxon>Pseudomonadati</taxon>
        <taxon>Pseudomonadota</taxon>
        <taxon>Gammaproteobacteria</taxon>
        <taxon>Pseudomonadales</taxon>
        <taxon>Marinobacteraceae</taxon>
        <taxon>Marinobacter</taxon>
    </lineage>
</organism>
<dbReference type="UniPathway" id="UPA00385"/>
<comment type="subunit">
    <text evidence="3">Monomer.</text>
</comment>
<evidence type="ECO:0000256" key="1">
    <source>
        <dbReference type="ARBA" id="ARBA00001954"/>
    </source>
</evidence>
<dbReference type="PROSITE" id="PS51471">
    <property type="entry name" value="FE2OG_OXY"/>
    <property type="match status" value="1"/>
</dbReference>
<evidence type="ECO:0000256" key="9">
    <source>
        <dbReference type="ARBA" id="ARBA00023002"/>
    </source>
</evidence>
<evidence type="ECO:0000256" key="8">
    <source>
        <dbReference type="ARBA" id="ARBA00022723"/>
    </source>
</evidence>
<dbReference type="HOGENOM" id="CLU_010119_6_3_6"/>
<comment type="catalytic activity">
    <reaction evidence="13">
        <text>2-oxoglutarate + O2 + 2 H(+) = ethene + 3 CO2 + H2O</text>
        <dbReference type="Rhea" id="RHEA:31523"/>
        <dbReference type="ChEBI" id="CHEBI:15377"/>
        <dbReference type="ChEBI" id="CHEBI:15378"/>
        <dbReference type="ChEBI" id="CHEBI:15379"/>
        <dbReference type="ChEBI" id="CHEBI:16526"/>
        <dbReference type="ChEBI" id="CHEBI:16810"/>
        <dbReference type="ChEBI" id="CHEBI:18153"/>
        <dbReference type="EC" id="1.13.12.19"/>
    </reaction>
</comment>
<dbReference type="EC" id="1.13.12.19" evidence="5"/>
<evidence type="ECO:0000256" key="3">
    <source>
        <dbReference type="ARBA" id="ARBA00011245"/>
    </source>
</evidence>
<evidence type="ECO:0000313" key="18">
    <source>
        <dbReference type="Proteomes" id="UP000035081"/>
    </source>
</evidence>
<dbReference type="EMBL" id="CP007152">
    <property type="protein sequence ID" value="AHI31682.1"/>
    <property type="molecule type" value="Genomic_DNA"/>
</dbReference>
<evidence type="ECO:0000256" key="5">
    <source>
        <dbReference type="ARBA" id="ARBA00012531"/>
    </source>
</evidence>
<sequence>MDNFADRKWSHTMSKTSGAGAALPVIDLSLLAGNEEQRQSLARSLNNACLHTGFFYICRHGIPDGLIARVFRESRALFDLPAEEKEAIHKAHSTANRGYEPLKGQTLEPGSPPDLKEGFYIGEELDDSDPRVRAGRFNHGPNQWPAALPTFRETMSKYFEAMNELSDRIMQALALALDLPQDFFDDFCQQPLSTLRLLHYPPQPPNPQPGEKGCGAHTDFGGVTILLLDDNPGLQVWDAANDRWINANPIPGTFVVNLGDMIARWTNNRYRSTLHRVVNTSGAERYSVPFFFSGNPDHEVRCLQACLSEDEQPHYPPTTVEAHLMEMYRRTYA</sequence>
<keyword evidence="10 15" id="KW-0408">Iron</keyword>
<keyword evidence="9 15" id="KW-0560">Oxidoreductase</keyword>
<evidence type="ECO:0000256" key="2">
    <source>
        <dbReference type="ARBA" id="ARBA00004767"/>
    </source>
</evidence>
<dbReference type="InterPro" id="IPR044861">
    <property type="entry name" value="IPNS-like_FE2OG_OXY"/>
</dbReference>
<name>W5YR19_9GAMM</name>
<comment type="similarity">
    <text evidence="15">Belongs to the iron/ascorbate-dependent oxidoreductase family.</text>
</comment>
<reference evidence="17 18" key="1">
    <citation type="journal article" date="2014" name="Genome Announc.">
        <title>Draft Genome Sequences of Marinobacter similis A3d10T and Marinobacter salarius R9SW1T.</title>
        <authorList>
            <person name="Ivanova E.P."/>
            <person name="Ng H.J."/>
            <person name="Webb H.K."/>
            <person name="Feng G."/>
            <person name="Oshima K."/>
            <person name="Hattori M."/>
            <person name="Ohkuma M."/>
            <person name="Sergeev A.F."/>
            <person name="Mikhailov V.V."/>
            <person name="Crawford R.J."/>
            <person name="Sawabe T."/>
        </authorList>
    </citation>
    <scope>NUCLEOTIDE SEQUENCE [LARGE SCALE GENOMIC DNA]</scope>
    <source>
        <strain evidence="18">A3d10 and R9SW1</strain>
    </source>
</reference>
<dbReference type="InterPro" id="IPR027443">
    <property type="entry name" value="IPNS-like_sf"/>
</dbReference>
<evidence type="ECO:0000313" key="17">
    <source>
        <dbReference type="EMBL" id="AHI31682.1"/>
    </source>
</evidence>
<keyword evidence="7" id="KW-0266">Ethylene biosynthesis</keyword>
<dbReference type="PANTHER" id="PTHR47990">
    <property type="entry name" value="2-OXOGLUTARATE (2OG) AND FE(II)-DEPENDENT OXYGENASE SUPERFAMILY PROTEIN-RELATED"/>
    <property type="match status" value="1"/>
</dbReference>